<evidence type="ECO:0000256" key="10">
    <source>
        <dbReference type="ARBA" id="ARBA00022989"/>
    </source>
</evidence>
<dbReference type="InterPro" id="IPR039261">
    <property type="entry name" value="FNR_nucleotide-bd"/>
</dbReference>
<evidence type="ECO:0000256" key="13">
    <source>
        <dbReference type="ARBA" id="ARBA00023136"/>
    </source>
</evidence>
<dbReference type="GO" id="GO:0050660">
    <property type="term" value="F:flavin adenine dinucleotide binding"/>
    <property type="evidence" value="ECO:0007669"/>
    <property type="project" value="TreeGrafter"/>
</dbReference>
<dbReference type="InterPro" id="IPR017938">
    <property type="entry name" value="Riboflavin_synthase-like_b-brl"/>
</dbReference>
<comment type="similarity">
    <text evidence="16">In the C-terminal section; belongs to the flavoprotein pyridine nucleotide cytochrome reductase family.</text>
</comment>
<evidence type="ECO:0000256" key="6">
    <source>
        <dbReference type="ARBA" id="ARBA00022824"/>
    </source>
</evidence>
<evidence type="ECO:0000256" key="1">
    <source>
        <dbReference type="ARBA" id="ARBA00001917"/>
    </source>
</evidence>
<comment type="cofactor">
    <cofactor evidence="1">
        <name>FMN</name>
        <dbReference type="ChEBI" id="CHEBI:58210"/>
    </cofactor>
</comment>
<keyword evidence="15" id="KW-0753">Steroid metabolism</keyword>
<gene>
    <name evidence="19" type="ORF">DM01DRAFT_1294046</name>
</gene>
<sequence>MLLLGTVAMGSLVWMTKDRLFSTLNQTKELAMKEQELLQEKPKDDDKRNFVKLMLEQGRKVVIFYGSQTGTAEDFAQRLGKECKKRLGVQPMVADMELYDLGNLDQLPADCVAVFVIATYGEGDPTDNATEFWELLQQPTPVFSQQDPDLPLSNLRYFMFGLGNSTYEYFNGAARVMDKAMTGLGATRLGERGEGDDDNSLEDDFVQWQDTFFPMLQEELGDVTTDNADTTPTQAYQVKALETAEEFYVGELGDRTQVSFDSKKPFPAAVTLKDLTPHADQGRHCLHLEIDLTGSNMTYQTGDHLGIWPTNNEHQLLLLTRLFGWTDAALDQVYQVTPSDPTAKVPFPQPTTLRAVLRHYLDIAQLPSRAVLEDLLPSLPSTLTDFVKDLLQNKEEYQRVVVKQVRNLGELMAYSLTQQGLPIEGALQQVPLAVVLECFSRLQPRYYSISSSSSESGSKVHVTAVLLQYEPCKEEQRTVYGVNTNYLWAVYQATQNIQNDMYAIQGPHDAYVSSHSNDISVKLPVHVRSSTFRLPAADVPIIMIGPGTGVAPFRGFVRERVHQKVDQGKSVGANLLFFGCRRADEDFLYRDEWPGLFEQLGDESEMICAFSRESEQKVYVQHRLAEQSARVWDLLSQGAYVYVCGDAKYMAKDVLNALINTAMEHGGYTQDQATTFIQDMRANGRYQEDVWA</sequence>
<evidence type="ECO:0000256" key="15">
    <source>
        <dbReference type="ARBA" id="ARBA00023221"/>
    </source>
</evidence>
<dbReference type="PANTHER" id="PTHR19384">
    <property type="entry name" value="NITRIC OXIDE SYNTHASE-RELATED"/>
    <property type="match status" value="1"/>
</dbReference>
<comment type="subcellular location">
    <subcellularLocation>
        <location evidence="16">Endoplasmic reticulum membrane</location>
    </subcellularLocation>
</comment>
<evidence type="ECO:0000256" key="4">
    <source>
        <dbReference type="ARBA" id="ARBA00022643"/>
    </source>
</evidence>
<dbReference type="Pfam" id="PF00175">
    <property type="entry name" value="NAD_binding_1"/>
    <property type="match status" value="1"/>
</dbReference>
<keyword evidence="20" id="KW-1185">Reference proteome</keyword>
<dbReference type="PROSITE" id="PS50902">
    <property type="entry name" value="FLAVODOXIN_LIKE"/>
    <property type="match status" value="1"/>
</dbReference>
<feature type="domain" description="Flavodoxin-like" evidence="17">
    <location>
        <begin position="61"/>
        <end position="213"/>
    </location>
</feature>
<reference evidence="19 20" key="1">
    <citation type="submission" date="2016-07" db="EMBL/GenBank/DDBJ databases">
        <title>Pervasive Adenine N6-methylation of Active Genes in Fungi.</title>
        <authorList>
            <consortium name="DOE Joint Genome Institute"/>
            <person name="Mondo S.J."/>
            <person name="Dannebaum R.O."/>
            <person name="Kuo R.C."/>
            <person name="Labutti K."/>
            <person name="Haridas S."/>
            <person name="Kuo A."/>
            <person name="Salamov A."/>
            <person name="Ahrendt S.R."/>
            <person name="Lipzen A."/>
            <person name="Sullivan W."/>
            <person name="Andreopoulos W.B."/>
            <person name="Clum A."/>
            <person name="Lindquist E."/>
            <person name="Daum C."/>
            <person name="Ramamoorthy G.K."/>
            <person name="Gryganskyi A."/>
            <person name="Culley D."/>
            <person name="Magnuson J.K."/>
            <person name="James T.Y."/>
            <person name="O'Malley M.A."/>
            <person name="Stajich J.E."/>
            <person name="Spatafora J.W."/>
            <person name="Visel A."/>
            <person name="Grigoriev I.V."/>
        </authorList>
    </citation>
    <scope>NUCLEOTIDE SEQUENCE [LARGE SCALE GENOMIC DNA]</scope>
    <source>
        <strain evidence="19 20">NRRL 3301</strain>
    </source>
</reference>
<dbReference type="InterPro" id="IPR008254">
    <property type="entry name" value="Flavodoxin/NO_synth"/>
</dbReference>
<dbReference type="InterPro" id="IPR017927">
    <property type="entry name" value="FAD-bd_FR_type"/>
</dbReference>
<dbReference type="GO" id="GO:0003958">
    <property type="term" value="F:NADPH-hemoprotein reductase activity"/>
    <property type="evidence" value="ECO:0007669"/>
    <property type="project" value="UniProtKB-EC"/>
</dbReference>
<keyword evidence="13 16" id="KW-0472">Membrane</keyword>
<dbReference type="PIRSF" id="PIRSF000208">
    <property type="entry name" value="P450R"/>
    <property type="match status" value="1"/>
</dbReference>
<evidence type="ECO:0000256" key="2">
    <source>
        <dbReference type="ARBA" id="ARBA00001974"/>
    </source>
</evidence>
<keyword evidence="14" id="KW-1207">Sterol metabolism</keyword>
<dbReference type="AlphaFoldDB" id="A0A1X2G650"/>
<dbReference type="OrthoDB" id="1856718at2759"/>
<keyword evidence="6 16" id="KW-0256">Endoplasmic reticulum</keyword>
<dbReference type="EC" id="1.6.2.4" evidence="16"/>
<dbReference type="InterPro" id="IPR023208">
    <property type="entry name" value="P450R"/>
</dbReference>
<evidence type="ECO:0000313" key="20">
    <source>
        <dbReference type="Proteomes" id="UP000242146"/>
    </source>
</evidence>
<evidence type="ECO:0000256" key="9">
    <source>
        <dbReference type="ARBA" id="ARBA00022955"/>
    </source>
</evidence>
<evidence type="ECO:0000259" key="17">
    <source>
        <dbReference type="PROSITE" id="PS50902"/>
    </source>
</evidence>
<dbReference type="PRINTS" id="PR00371">
    <property type="entry name" value="FPNCR"/>
</dbReference>
<evidence type="ECO:0000256" key="8">
    <source>
        <dbReference type="ARBA" id="ARBA00022857"/>
    </source>
</evidence>
<proteinExistence type="inferred from homology"/>
<comment type="function">
    <text evidence="16">This enzyme is required for electron transfer from NADP to cytochrome P450.</text>
</comment>
<dbReference type="Proteomes" id="UP000242146">
    <property type="component" value="Unassembled WGS sequence"/>
</dbReference>
<dbReference type="GO" id="GO:0005829">
    <property type="term" value="C:cytosol"/>
    <property type="evidence" value="ECO:0007669"/>
    <property type="project" value="TreeGrafter"/>
</dbReference>
<comment type="cofactor">
    <cofactor evidence="2">
        <name>FAD</name>
        <dbReference type="ChEBI" id="CHEBI:57692"/>
    </cofactor>
</comment>
<protein>
    <recommendedName>
        <fullName evidence="16">NADPH--cytochrome P450 reductase</fullName>
        <ecNumber evidence="16">1.6.2.4</ecNumber>
    </recommendedName>
</protein>
<dbReference type="GO" id="GO:0005789">
    <property type="term" value="C:endoplasmic reticulum membrane"/>
    <property type="evidence" value="ECO:0007669"/>
    <property type="project" value="UniProtKB-SubCell"/>
</dbReference>
<dbReference type="InterPro" id="IPR003097">
    <property type="entry name" value="CysJ-like_FAD-binding"/>
</dbReference>
<keyword evidence="12" id="KW-0756">Sterol biosynthesis</keyword>
<comment type="catalytic activity">
    <reaction evidence="16">
        <text>2 oxidized [cytochrome P450] + NADPH = 2 reduced [cytochrome P450] + NADP(+) + H(+)</text>
        <dbReference type="Rhea" id="RHEA:24040"/>
        <dbReference type="Rhea" id="RHEA-COMP:14627"/>
        <dbReference type="Rhea" id="RHEA-COMP:14628"/>
        <dbReference type="ChEBI" id="CHEBI:15378"/>
        <dbReference type="ChEBI" id="CHEBI:55376"/>
        <dbReference type="ChEBI" id="CHEBI:57783"/>
        <dbReference type="ChEBI" id="CHEBI:58349"/>
        <dbReference type="ChEBI" id="CHEBI:60344"/>
        <dbReference type="EC" id="1.6.2.4"/>
    </reaction>
</comment>
<dbReference type="Pfam" id="PF00258">
    <property type="entry name" value="Flavodoxin_1"/>
    <property type="match status" value="1"/>
</dbReference>
<keyword evidence="11 16" id="KW-0560">Oxidoreductase</keyword>
<evidence type="ECO:0000313" key="19">
    <source>
        <dbReference type="EMBL" id="ORX46065.1"/>
    </source>
</evidence>
<keyword evidence="10" id="KW-1133">Transmembrane helix</keyword>
<dbReference type="Gene3D" id="3.40.50.80">
    <property type="entry name" value="Nucleotide-binding domain of ferredoxin-NADP reductase (FNR) module"/>
    <property type="match status" value="1"/>
</dbReference>
<dbReference type="FunFam" id="3.40.50.80:FF:000001">
    <property type="entry name" value="NADPH--cytochrome P450 reductase 1"/>
    <property type="match status" value="1"/>
</dbReference>
<keyword evidence="9" id="KW-0752">Steroid biosynthesis</keyword>
<dbReference type="InterPro" id="IPR001433">
    <property type="entry name" value="OxRdtase_FAD/NAD-bd"/>
</dbReference>
<dbReference type="InterPro" id="IPR001709">
    <property type="entry name" value="Flavoprot_Pyr_Nucl_cyt_Rdtase"/>
</dbReference>
<dbReference type="PROSITE" id="PS51384">
    <property type="entry name" value="FAD_FR"/>
    <property type="match status" value="1"/>
</dbReference>
<dbReference type="GO" id="GO:0010181">
    <property type="term" value="F:FMN binding"/>
    <property type="evidence" value="ECO:0007669"/>
    <property type="project" value="InterPro"/>
</dbReference>
<dbReference type="InterPro" id="IPR001094">
    <property type="entry name" value="Flavdoxin-like"/>
</dbReference>
<evidence type="ECO:0000256" key="3">
    <source>
        <dbReference type="ARBA" id="ARBA00022630"/>
    </source>
</evidence>
<dbReference type="InterPro" id="IPR023173">
    <property type="entry name" value="NADPH_Cyt_P450_Rdtase_alpha"/>
</dbReference>
<evidence type="ECO:0000256" key="14">
    <source>
        <dbReference type="ARBA" id="ARBA00023166"/>
    </source>
</evidence>
<dbReference type="FunFam" id="3.40.50.360:FF:000036">
    <property type="entry name" value="NADPH--cytochrome P450 reductase"/>
    <property type="match status" value="1"/>
</dbReference>
<keyword evidence="9" id="KW-0443">Lipid metabolism</keyword>
<dbReference type="PANTHER" id="PTHR19384:SF17">
    <property type="entry name" value="NADPH--CYTOCHROME P450 REDUCTASE"/>
    <property type="match status" value="1"/>
</dbReference>
<dbReference type="SUPFAM" id="SSF52218">
    <property type="entry name" value="Flavoproteins"/>
    <property type="match status" value="1"/>
</dbReference>
<keyword evidence="3" id="KW-0285">Flavoprotein</keyword>
<evidence type="ECO:0000256" key="5">
    <source>
        <dbReference type="ARBA" id="ARBA00022692"/>
    </source>
</evidence>
<dbReference type="EMBL" id="MCGT01000039">
    <property type="protein sequence ID" value="ORX46065.1"/>
    <property type="molecule type" value="Genomic_DNA"/>
</dbReference>
<dbReference type="Pfam" id="PF00667">
    <property type="entry name" value="FAD_binding_1"/>
    <property type="match status" value="1"/>
</dbReference>
<dbReference type="SUPFAM" id="SSF52343">
    <property type="entry name" value="Ferredoxin reductase-like, C-terminal NADP-linked domain"/>
    <property type="match status" value="1"/>
</dbReference>
<dbReference type="Gene3D" id="2.40.30.10">
    <property type="entry name" value="Translation factors"/>
    <property type="match status" value="2"/>
</dbReference>
<organism evidence="19 20">
    <name type="scientific">Hesseltinella vesiculosa</name>
    <dbReference type="NCBI Taxonomy" id="101127"/>
    <lineage>
        <taxon>Eukaryota</taxon>
        <taxon>Fungi</taxon>
        <taxon>Fungi incertae sedis</taxon>
        <taxon>Mucoromycota</taxon>
        <taxon>Mucoromycotina</taxon>
        <taxon>Mucoromycetes</taxon>
        <taxon>Mucorales</taxon>
        <taxon>Cunninghamellaceae</taxon>
        <taxon>Hesseltinella</taxon>
    </lineage>
</organism>
<evidence type="ECO:0000256" key="16">
    <source>
        <dbReference type="PIRNR" id="PIRNR000208"/>
    </source>
</evidence>
<keyword evidence="8 16" id="KW-0521">NADP</keyword>
<dbReference type="Gene3D" id="1.20.990.10">
    <property type="entry name" value="NADPH-cytochrome p450 Reductase, Chain A, domain 3"/>
    <property type="match status" value="1"/>
</dbReference>
<evidence type="ECO:0000259" key="18">
    <source>
        <dbReference type="PROSITE" id="PS51384"/>
    </source>
</evidence>
<accession>A0A1X2G650</accession>
<dbReference type="SUPFAM" id="SSF63380">
    <property type="entry name" value="Riboflavin synthase domain-like"/>
    <property type="match status" value="1"/>
</dbReference>
<keyword evidence="9" id="KW-0444">Lipid biosynthesis</keyword>
<keyword evidence="5" id="KW-0812">Transmembrane</keyword>
<dbReference type="STRING" id="101127.A0A1X2G650"/>
<evidence type="ECO:0000256" key="11">
    <source>
        <dbReference type="ARBA" id="ARBA00023002"/>
    </source>
</evidence>
<evidence type="ECO:0000256" key="7">
    <source>
        <dbReference type="ARBA" id="ARBA00022827"/>
    </source>
</evidence>
<feature type="domain" description="FAD-binding FR-type" evidence="18">
    <location>
        <begin position="265"/>
        <end position="535"/>
    </location>
</feature>
<dbReference type="PRINTS" id="PR00369">
    <property type="entry name" value="FLAVODOXIN"/>
</dbReference>
<comment type="caution">
    <text evidence="19">The sequence shown here is derived from an EMBL/GenBank/DDBJ whole genome shotgun (WGS) entry which is preliminary data.</text>
</comment>
<dbReference type="InterPro" id="IPR029039">
    <property type="entry name" value="Flavoprotein-like_sf"/>
</dbReference>
<name>A0A1X2G650_9FUNG</name>
<keyword evidence="7" id="KW-0274">FAD</keyword>
<evidence type="ECO:0000256" key="12">
    <source>
        <dbReference type="ARBA" id="ARBA00023011"/>
    </source>
</evidence>
<dbReference type="GO" id="GO:0016126">
    <property type="term" value="P:sterol biosynthetic process"/>
    <property type="evidence" value="ECO:0007669"/>
    <property type="project" value="UniProtKB-KW"/>
</dbReference>
<dbReference type="Gene3D" id="3.40.50.360">
    <property type="match status" value="1"/>
</dbReference>
<keyword evidence="4" id="KW-0288">FMN</keyword>